<comment type="caution">
    <text evidence="5">The sequence shown here is derived from an EMBL/GenBank/DDBJ whole genome shotgun (WGS) entry which is preliminary data.</text>
</comment>
<feature type="chain" id="PRO_5046112543" description="Xylanolytic transcriptional activator regulatory domain-containing protein" evidence="3">
    <location>
        <begin position="26"/>
        <end position="464"/>
    </location>
</feature>
<dbReference type="InterPro" id="IPR052761">
    <property type="entry name" value="Fungal_Detox/Toxin_TFs"/>
</dbReference>
<evidence type="ECO:0000313" key="5">
    <source>
        <dbReference type="EMBL" id="KAL2848865.1"/>
    </source>
</evidence>
<dbReference type="PANTHER" id="PTHR47425:SF3">
    <property type="entry name" value="ZN(II)2CYS6 TRANSCRIPTION FACTOR (EUROFUNG)"/>
    <property type="match status" value="1"/>
</dbReference>
<evidence type="ECO:0000313" key="6">
    <source>
        <dbReference type="Proteomes" id="UP001610446"/>
    </source>
</evidence>
<evidence type="ECO:0000256" key="1">
    <source>
        <dbReference type="ARBA" id="ARBA00023242"/>
    </source>
</evidence>
<feature type="domain" description="Xylanolytic transcriptional activator regulatory" evidence="4">
    <location>
        <begin position="13"/>
        <end position="157"/>
    </location>
</feature>
<keyword evidence="6" id="KW-1185">Reference proteome</keyword>
<gene>
    <name evidence="5" type="ORF">BJY01DRAFT_246089</name>
</gene>
<name>A0ABR4K990_9EURO</name>
<dbReference type="PANTHER" id="PTHR47425">
    <property type="entry name" value="FARB-RELATED"/>
    <property type="match status" value="1"/>
</dbReference>
<evidence type="ECO:0000256" key="3">
    <source>
        <dbReference type="SAM" id="SignalP"/>
    </source>
</evidence>
<dbReference type="Proteomes" id="UP001610446">
    <property type="component" value="Unassembled WGS sequence"/>
</dbReference>
<dbReference type="Pfam" id="PF04082">
    <property type="entry name" value="Fungal_trans"/>
    <property type="match status" value="1"/>
</dbReference>
<feature type="signal peptide" evidence="3">
    <location>
        <begin position="1"/>
        <end position="25"/>
    </location>
</feature>
<evidence type="ECO:0000259" key="4">
    <source>
        <dbReference type="Pfam" id="PF04082"/>
    </source>
</evidence>
<sequence>MSSLALATVRQTISLLLFHCVMLIAQLFLDIHENCNTDPATLHAMFERACLLFDLGWETDELTLLQSALLLSHYPLSSMAARGPTYWLSQAVSFAYALGLHQGFTETSFCAREQSLRKQLWWSVYIRERLLTLDYDQPWMIWENAYDVPMLAVEDFDSGSLLPSDHDCSPLTSQYTTYQQQRQLALVFIEKAKAATIIGRLLPISIGDCGAGEQKDQCPLPRIQIRAPARAQLDQIDRDINSWAGQLPLGIRCDKPRVRGTKADARKIIFDLNHCMLFTLYYLVTSHLAALRWLEEASPSSFAPKHAIQALWAATRPLMNLADGLLDDNLLGYFQIIGPSLIRPLLVCKMLNNRAPPWMYPILEVERIPLLIGKIGWGDPFYAHAVLSLHIGDEDPSSSSVSDTCQTAAKDDSISTPTPPNIVDAVLGGFALPSDPSPSISSFEQVFASWGVSTTTTSVARLSC</sequence>
<proteinExistence type="predicted"/>
<feature type="region of interest" description="Disordered" evidence="2">
    <location>
        <begin position="395"/>
        <end position="417"/>
    </location>
</feature>
<dbReference type="EMBL" id="JBFXLU010000046">
    <property type="protein sequence ID" value="KAL2848865.1"/>
    <property type="molecule type" value="Genomic_DNA"/>
</dbReference>
<feature type="compositionally biased region" description="Polar residues" evidence="2">
    <location>
        <begin position="397"/>
        <end position="407"/>
    </location>
</feature>
<organism evidence="5 6">
    <name type="scientific">Aspergillus pseudoustus</name>
    <dbReference type="NCBI Taxonomy" id="1810923"/>
    <lineage>
        <taxon>Eukaryota</taxon>
        <taxon>Fungi</taxon>
        <taxon>Dikarya</taxon>
        <taxon>Ascomycota</taxon>
        <taxon>Pezizomycotina</taxon>
        <taxon>Eurotiomycetes</taxon>
        <taxon>Eurotiomycetidae</taxon>
        <taxon>Eurotiales</taxon>
        <taxon>Aspergillaceae</taxon>
        <taxon>Aspergillus</taxon>
        <taxon>Aspergillus subgen. Nidulantes</taxon>
    </lineage>
</organism>
<accession>A0ABR4K990</accession>
<keyword evidence="1" id="KW-0539">Nucleus</keyword>
<keyword evidence="3" id="KW-0732">Signal</keyword>
<protein>
    <recommendedName>
        <fullName evidence="4">Xylanolytic transcriptional activator regulatory domain-containing protein</fullName>
    </recommendedName>
</protein>
<reference evidence="5 6" key="1">
    <citation type="submission" date="2024-07" db="EMBL/GenBank/DDBJ databases">
        <title>Section-level genome sequencing and comparative genomics of Aspergillus sections Usti and Cavernicolus.</title>
        <authorList>
            <consortium name="Lawrence Berkeley National Laboratory"/>
            <person name="Nybo J.L."/>
            <person name="Vesth T.C."/>
            <person name="Theobald S."/>
            <person name="Frisvad J.C."/>
            <person name="Larsen T.O."/>
            <person name="Kjaerboelling I."/>
            <person name="Rothschild-Mancinelli K."/>
            <person name="Lyhne E.K."/>
            <person name="Kogle M.E."/>
            <person name="Barry K."/>
            <person name="Clum A."/>
            <person name="Na H."/>
            <person name="Ledsgaard L."/>
            <person name="Lin J."/>
            <person name="Lipzen A."/>
            <person name="Kuo A."/>
            <person name="Riley R."/>
            <person name="Mondo S."/>
            <person name="Labutti K."/>
            <person name="Haridas S."/>
            <person name="Pangalinan J."/>
            <person name="Salamov A.A."/>
            <person name="Simmons B.A."/>
            <person name="Magnuson J.K."/>
            <person name="Chen J."/>
            <person name="Drula E."/>
            <person name="Henrissat B."/>
            <person name="Wiebenga A."/>
            <person name="Lubbers R.J."/>
            <person name="Gomes A.C."/>
            <person name="Makela M.R."/>
            <person name="Stajich J."/>
            <person name="Grigoriev I.V."/>
            <person name="Mortensen U.H."/>
            <person name="De Vries R.P."/>
            <person name="Baker S.E."/>
            <person name="Andersen M.R."/>
        </authorList>
    </citation>
    <scope>NUCLEOTIDE SEQUENCE [LARGE SCALE GENOMIC DNA]</scope>
    <source>
        <strain evidence="5 6">CBS 123904</strain>
    </source>
</reference>
<dbReference type="CDD" id="cd12148">
    <property type="entry name" value="fungal_TF_MHR"/>
    <property type="match status" value="1"/>
</dbReference>
<evidence type="ECO:0000256" key="2">
    <source>
        <dbReference type="SAM" id="MobiDB-lite"/>
    </source>
</evidence>
<dbReference type="InterPro" id="IPR007219">
    <property type="entry name" value="XnlR_reg_dom"/>
</dbReference>